<protein>
    <submittedName>
        <fullName evidence="2">SUEL-type lectin domain-containing protein</fullName>
    </submittedName>
</protein>
<dbReference type="AlphaFoldDB" id="A0A5K3ERK4"/>
<proteinExistence type="predicted"/>
<keyword evidence="1" id="KW-0472">Membrane</keyword>
<keyword evidence="1" id="KW-1133">Transmembrane helix</keyword>
<reference evidence="2" key="1">
    <citation type="submission" date="2019-11" db="UniProtKB">
        <authorList>
            <consortium name="WormBaseParasite"/>
        </authorList>
    </citation>
    <scope>IDENTIFICATION</scope>
</reference>
<evidence type="ECO:0000256" key="1">
    <source>
        <dbReference type="SAM" id="Phobius"/>
    </source>
</evidence>
<name>A0A5K3ERK4_MESCO</name>
<feature type="transmembrane region" description="Helical" evidence="1">
    <location>
        <begin position="112"/>
        <end position="132"/>
    </location>
</feature>
<keyword evidence="1" id="KW-0812">Transmembrane</keyword>
<accession>A0A5K3ERK4</accession>
<organism evidence="2">
    <name type="scientific">Mesocestoides corti</name>
    <name type="common">Flatworm</name>
    <dbReference type="NCBI Taxonomy" id="53468"/>
    <lineage>
        <taxon>Eukaryota</taxon>
        <taxon>Metazoa</taxon>
        <taxon>Spiralia</taxon>
        <taxon>Lophotrochozoa</taxon>
        <taxon>Platyhelminthes</taxon>
        <taxon>Cestoda</taxon>
        <taxon>Eucestoda</taxon>
        <taxon>Cyclophyllidea</taxon>
        <taxon>Mesocestoididae</taxon>
        <taxon>Mesocestoides</taxon>
    </lineage>
</organism>
<evidence type="ECO:0000313" key="2">
    <source>
        <dbReference type="WBParaSite" id="MCU_002164-RA"/>
    </source>
</evidence>
<sequence>MCFVNDKNPCLWSPGMDDFRCRRRLSSSHLLCNPNGLLRHCTYSTPPDEALVKIYDLCDGRQNCSFRVQALTDPTCDGQAYWLNGNSLVLRLEHQCVTALPRRRSGNFWKPLGWIVLSVVFAVVVLSAVVCFDRNHWCRDNRRRLNRTHWHSIPLLSADVDYV</sequence>
<dbReference type="WBParaSite" id="MCU_002164-RA">
    <property type="protein sequence ID" value="MCU_002164-RA"/>
    <property type="gene ID" value="MCU_002164"/>
</dbReference>